<sequence length="100" mass="11280">MEKNLVLLNKKKIYLATISKITDSDLIIGSIFTQKVILCKNTFCEVQYKRTEQRFEINSVNAEWCNIQSCIQSCNSLVYKGRALGNSGFLNLGISILNQG</sequence>
<name>A0A3M7QWN9_BRAPC</name>
<proteinExistence type="predicted"/>
<reference evidence="1 2" key="1">
    <citation type="journal article" date="2018" name="Sci. Rep.">
        <title>Genomic signatures of local adaptation to the degree of environmental predictability in rotifers.</title>
        <authorList>
            <person name="Franch-Gras L."/>
            <person name="Hahn C."/>
            <person name="Garcia-Roger E.M."/>
            <person name="Carmona M.J."/>
            <person name="Serra M."/>
            <person name="Gomez A."/>
        </authorList>
    </citation>
    <scope>NUCLEOTIDE SEQUENCE [LARGE SCALE GENOMIC DNA]</scope>
    <source>
        <strain evidence="1">HYR1</strain>
    </source>
</reference>
<evidence type="ECO:0000313" key="2">
    <source>
        <dbReference type="Proteomes" id="UP000276133"/>
    </source>
</evidence>
<dbReference type="EMBL" id="REGN01004889">
    <property type="protein sequence ID" value="RNA15790.1"/>
    <property type="molecule type" value="Genomic_DNA"/>
</dbReference>
<evidence type="ECO:0000313" key="1">
    <source>
        <dbReference type="EMBL" id="RNA15790.1"/>
    </source>
</evidence>
<protein>
    <submittedName>
        <fullName evidence="1">Uncharacterized protein</fullName>
    </submittedName>
</protein>
<keyword evidence="2" id="KW-1185">Reference proteome</keyword>
<dbReference type="Proteomes" id="UP000276133">
    <property type="component" value="Unassembled WGS sequence"/>
</dbReference>
<accession>A0A3M7QWN9</accession>
<comment type="caution">
    <text evidence="1">The sequence shown here is derived from an EMBL/GenBank/DDBJ whole genome shotgun (WGS) entry which is preliminary data.</text>
</comment>
<gene>
    <name evidence="1" type="ORF">BpHYR1_050866</name>
</gene>
<dbReference type="AlphaFoldDB" id="A0A3M7QWN9"/>
<organism evidence="1 2">
    <name type="scientific">Brachionus plicatilis</name>
    <name type="common">Marine rotifer</name>
    <name type="synonym">Brachionus muelleri</name>
    <dbReference type="NCBI Taxonomy" id="10195"/>
    <lineage>
        <taxon>Eukaryota</taxon>
        <taxon>Metazoa</taxon>
        <taxon>Spiralia</taxon>
        <taxon>Gnathifera</taxon>
        <taxon>Rotifera</taxon>
        <taxon>Eurotatoria</taxon>
        <taxon>Monogononta</taxon>
        <taxon>Pseudotrocha</taxon>
        <taxon>Ploima</taxon>
        <taxon>Brachionidae</taxon>
        <taxon>Brachionus</taxon>
    </lineage>
</organism>